<comment type="caution">
    <text evidence="1">The sequence shown here is derived from an EMBL/GenBank/DDBJ whole genome shotgun (WGS) entry which is preliminary data.</text>
</comment>
<sequence length="110" mass="13247">MLKVKTYDYLLHWQVRSVDMQLLQMDLQRIPTHGAVTARKVYTADSYTWSNYSAEGLYRRFLYMEQLCAEGLYRRFLYMEQLLRGRFIPWIPIHGAVIAWKVYAPDMEIF</sequence>
<organism evidence="1 2">
    <name type="scientific">Sinanodonta woodiana</name>
    <name type="common">Chinese pond mussel</name>
    <name type="synonym">Anodonta woodiana</name>
    <dbReference type="NCBI Taxonomy" id="1069815"/>
    <lineage>
        <taxon>Eukaryota</taxon>
        <taxon>Metazoa</taxon>
        <taxon>Spiralia</taxon>
        <taxon>Lophotrochozoa</taxon>
        <taxon>Mollusca</taxon>
        <taxon>Bivalvia</taxon>
        <taxon>Autobranchia</taxon>
        <taxon>Heteroconchia</taxon>
        <taxon>Palaeoheterodonta</taxon>
        <taxon>Unionida</taxon>
        <taxon>Unionoidea</taxon>
        <taxon>Unionidae</taxon>
        <taxon>Unioninae</taxon>
        <taxon>Sinanodonta</taxon>
    </lineage>
</organism>
<dbReference type="EMBL" id="JBJQND010000019">
    <property type="protein sequence ID" value="KAL3831370.1"/>
    <property type="molecule type" value="Genomic_DNA"/>
</dbReference>
<dbReference type="AlphaFoldDB" id="A0ABD3T459"/>
<gene>
    <name evidence="1" type="ORF">ACJMK2_023123</name>
</gene>
<dbReference type="Proteomes" id="UP001634394">
    <property type="component" value="Unassembled WGS sequence"/>
</dbReference>
<protein>
    <submittedName>
        <fullName evidence="1">Uncharacterized protein</fullName>
    </submittedName>
</protein>
<accession>A0ABD3T459</accession>
<name>A0ABD3T459_SINWO</name>
<evidence type="ECO:0000313" key="2">
    <source>
        <dbReference type="Proteomes" id="UP001634394"/>
    </source>
</evidence>
<evidence type="ECO:0000313" key="1">
    <source>
        <dbReference type="EMBL" id="KAL3831370.1"/>
    </source>
</evidence>
<keyword evidence="2" id="KW-1185">Reference proteome</keyword>
<proteinExistence type="predicted"/>
<reference evidence="1 2" key="1">
    <citation type="submission" date="2024-11" db="EMBL/GenBank/DDBJ databases">
        <title>Chromosome-level genome assembly of the freshwater bivalve Anodonta woodiana.</title>
        <authorList>
            <person name="Chen X."/>
        </authorList>
    </citation>
    <scope>NUCLEOTIDE SEQUENCE [LARGE SCALE GENOMIC DNA]</scope>
    <source>
        <strain evidence="1">MN2024</strain>
        <tissue evidence="1">Gills</tissue>
    </source>
</reference>